<proteinExistence type="predicted"/>
<dbReference type="GO" id="GO:0060962">
    <property type="term" value="P:regulation of ribosomal protein gene transcription by RNA polymerase II"/>
    <property type="evidence" value="ECO:0007669"/>
    <property type="project" value="InterPro"/>
</dbReference>
<keyword evidence="2 3" id="KW-0539">Nucleus</keyword>
<dbReference type="Pfam" id="PF00250">
    <property type="entry name" value="Forkhead"/>
    <property type="match status" value="1"/>
</dbReference>
<feature type="region of interest" description="Disordered" evidence="4">
    <location>
        <begin position="910"/>
        <end position="1059"/>
    </location>
</feature>
<feature type="compositionally biased region" description="Low complexity" evidence="4">
    <location>
        <begin position="432"/>
        <end position="442"/>
    </location>
</feature>
<feature type="region of interest" description="Disordered" evidence="4">
    <location>
        <begin position="1081"/>
        <end position="1102"/>
    </location>
</feature>
<dbReference type="EMBL" id="CAJVRL010000045">
    <property type="protein sequence ID" value="CAG8952283.1"/>
    <property type="molecule type" value="Genomic_DNA"/>
</dbReference>
<feature type="compositionally biased region" description="Polar residues" evidence="4">
    <location>
        <begin position="1404"/>
        <end position="1414"/>
    </location>
</feature>
<feature type="region of interest" description="Disordered" evidence="4">
    <location>
        <begin position="332"/>
        <end position="464"/>
    </location>
</feature>
<dbReference type="InterPro" id="IPR030456">
    <property type="entry name" value="TF_fork_head_CS_2"/>
</dbReference>
<dbReference type="PROSITE" id="PS50039">
    <property type="entry name" value="FORK_HEAD_3"/>
    <property type="match status" value="1"/>
</dbReference>
<dbReference type="InterPro" id="IPR000253">
    <property type="entry name" value="FHA_dom"/>
</dbReference>
<dbReference type="SUPFAM" id="SSF46785">
    <property type="entry name" value="Winged helix' DNA-binding domain"/>
    <property type="match status" value="1"/>
</dbReference>
<dbReference type="PANTHER" id="PTHR21712">
    <property type="entry name" value="PRE-RRNA-PROCESSING PROTEIN FHL1"/>
    <property type="match status" value="1"/>
</dbReference>
<protein>
    <recommendedName>
        <fullName evidence="9">Fork-head domain-containing protein</fullName>
    </recommendedName>
</protein>
<feature type="compositionally biased region" description="Basic and acidic residues" evidence="4">
    <location>
        <begin position="570"/>
        <end position="579"/>
    </location>
</feature>
<evidence type="ECO:0008006" key="9">
    <source>
        <dbReference type="Google" id="ProtNLM"/>
    </source>
</evidence>
<feature type="compositionally biased region" description="Polar residues" evidence="4">
    <location>
        <begin position="647"/>
        <end position="657"/>
    </location>
</feature>
<name>A0A9N9PRA7_9HELO</name>
<dbReference type="InterPro" id="IPR045178">
    <property type="entry name" value="Fhl1/FHA1"/>
</dbReference>
<organism evidence="7 8">
    <name type="scientific">Hymenoscyphus fraxineus</name>
    <dbReference type="NCBI Taxonomy" id="746836"/>
    <lineage>
        <taxon>Eukaryota</taxon>
        <taxon>Fungi</taxon>
        <taxon>Dikarya</taxon>
        <taxon>Ascomycota</taxon>
        <taxon>Pezizomycotina</taxon>
        <taxon>Leotiomycetes</taxon>
        <taxon>Helotiales</taxon>
        <taxon>Helotiaceae</taxon>
        <taxon>Hymenoscyphus</taxon>
    </lineage>
</organism>
<feature type="region of interest" description="Disordered" evidence="4">
    <location>
        <begin position="1185"/>
        <end position="1414"/>
    </location>
</feature>
<feature type="compositionally biased region" description="Low complexity" evidence="4">
    <location>
        <begin position="590"/>
        <end position="603"/>
    </location>
</feature>
<dbReference type="GO" id="GO:0005634">
    <property type="term" value="C:nucleus"/>
    <property type="evidence" value="ECO:0007669"/>
    <property type="project" value="UniProtKB-SubCell"/>
</dbReference>
<evidence type="ECO:0000256" key="3">
    <source>
        <dbReference type="PROSITE-ProRule" id="PRU00089"/>
    </source>
</evidence>
<feature type="domain" description="Fork-head" evidence="6">
    <location>
        <begin position="794"/>
        <end position="868"/>
    </location>
</feature>
<evidence type="ECO:0000256" key="2">
    <source>
        <dbReference type="ARBA" id="ARBA00023242"/>
    </source>
</evidence>
<feature type="compositionally biased region" description="Basic and acidic residues" evidence="4">
    <location>
        <begin position="123"/>
        <end position="139"/>
    </location>
</feature>
<feature type="compositionally biased region" description="Basic and acidic residues" evidence="4">
    <location>
        <begin position="677"/>
        <end position="700"/>
    </location>
</feature>
<dbReference type="PRINTS" id="PR00053">
    <property type="entry name" value="FORKHEAD"/>
</dbReference>
<feature type="compositionally biased region" description="Low complexity" evidence="4">
    <location>
        <begin position="921"/>
        <end position="950"/>
    </location>
</feature>
<sequence>MDASASVLHPPPPPPSAAAPANAKMGSLLHVMKNALPMNLAPDDLTFATPMSATEILTSSLYPRSPGLAIGGGAVDYTAAMTSPTSPSSMVATAPTAIMTSDNDNPQRAQTPPLPLEQSSTNDHVKKGDSPAHESETTHHKTVAGPGIEDAEKEAGSGGGSKDQGESKDAGGAIPGQEDHVDQAEQAQEQNGEHDVTANQQEHPVSDFNTVVDAALRQNFENRSQVEAAIPDFVGQSGSEDFNNYLAGMAMNPFYNSAQQLMALQQMGHMAMDSNSSNMYLDPSPHIHEVEEKSQSTRISAYAKLEFADGEFYMNTYSIILGRDVRAAKDAMRREREEQRRRLAGEAQTREPHAPRTPRIKQEGSRYTKSIVSESGGILRDGNDSDDSGQEGRKSRKGGKSRKKSKSTGSSRAASRRNSMALPSVINTYESQQDPQAQQAPAKRAVTDNAKPVDPESLRPSPHDCPLVAIHPASKKGEIVPFSAYKSISRHHVKIAFNSKKHYFEATILGRNGAFIDDKFCHYKAVKALKSGATLQIGGVVVAFILPDIPVGQTGGEQRPEYEDNPVTDRYSEGGKEMSFDFDDDGPRAGAENGSSEELSGEVVSDEGDGPESQENTLNHAHEVEDNEEEDRSDQSGIMGDDRAGTAGQNQPTQHDPTAQPMKKRGPGRPPKNGIMSKREQQLAKKEAQARERELKEGEAAAKPPLPPPAVPGKNKVGRPRKHPRPDTPPEPREKRKYTKRKPKEPKEGDAKPDGSGGDDQPAKEKKEKKPPKPVRSPSPVLREEDFTPEQLLKPTANYVTLIHEALSNSETGQMSLPQIYRAIGRKYPYFILKVSTTGWQSSVRHNLSQHPAFEKTERDGKGWMWAIVEGASIEKEKKKRASPPPQNPGILPQQPPFYQPHIIPYGMMAPPPGFAPHQMPPNYQGHPGPHPQHPGYMGPPHGHPMNGHPVPAGMHPQMNPLNSQPPPFIQAPLLPPNGSEYNSPYANKAPATTAQPPSHNQTSHTNTQSNPPSNPPPNPPSNPQPIQQPTQQPNPQTSAQTTHQLNRQPPNQQVDQQRHPITHQAPAHTQLHTTPLVPTTTFQHSVPTSTPARQHSPTPEDFRNAVEGSPQLKAAVERFKTSLLGSLRDTSPKDTPIGASEAIVNSAVNRVLGYSDKTSNPGEGREDLIMKAFKRMLVDNLPKVTDATKVTGPSRDQSNRYASPQPLANQRGTQSNTTQQPPKTTGRPAIMRPSFSNGINRPGPPIPRPPMRPVGTMRTSSGSPAASAISAVGRTGPSSASPAPSTPQISTTNGANAQPPEQIHHSVQRPLPVHEATASLPDGSQSNEAQAGQIIGQKRKQPDTVNMDDMPELKKLSTSGPPSISPPTVSPISTTEVQVSQVPEIQLEQPAKTENTDDVFKKLSTSGPPQLAT</sequence>
<dbReference type="GO" id="GO:0003700">
    <property type="term" value="F:DNA-binding transcription factor activity"/>
    <property type="evidence" value="ECO:0007669"/>
    <property type="project" value="InterPro"/>
</dbReference>
<keyword evidence="1 3" id="KW-0238">DNA-binding</keyword>
<feature type="domain" description="FHA" evidence="5">
    <location>
        <begin position="468"/>
        <end position="521"/>
    </location>
</feature>
<feature type="region of interest" description="Disordered" evidence="4">
    <location>
        <begin position="1"/>
        <end position="21"/>
    </location>
</feature>
<feature type="compositionally biased region" description="Pro residues" evidence="4">
    <location>
        <begin position="964"/>
        <end position="976"/>
    </location>
</feature>
<feature type="region of interest" description="Disordered" evidence="4">
    <location>
        <begin position="553"/>
        <end position="790"/>
    </location>
</feature>
<feature type="region of interest" description="Disordered" evidence="4">
    <location>
        <begin position="876"/>
        <end position="895"/>
    </location>
</feature>
<dbReference type="CDD" id="cd00059">
    <property type="entry name" value="FH_FOX"/>
    <property type="match status" value="1"/>
</dbReference>
<dbReference type="SUPFAM" id="SSF49879">
    <property type="entry name" value="SMAD/FHA domain"/>
    <property type="match status" value="1"/>
</dbReference>
<feature type="compositionally biased region" description="Low complexity" evidence="4">
    <location>
        <begin position="1261"/>
        <end position="1293"/>
    </location>
</feature>
<comment type="subcellular location">
    <subcellularLocation>
        <location evidence="3">Nucleus</location>
    </subcellularLocation>
</comment>
<keyword evidence="8" id="KW-1185">Reference proteome</keyword>
<feature type="compositionally biased region" description="Polar residues" evidence="4">
    <location>
        <begin position="1081"/>
        <end position="1098"/>
    </location>
</feature>
<feature type="compositionally biased region" description="Polar residues" evidence="4">
    <location>
        <begin position="980"/>
        <end position="1005"/>
    </location>
</feature>
<comment type="caution">
    <text evidence="7">The sequence shown here is derived from an EMBL/GenBank/DDBJ whole genome shotgun (WGS) entry which is preliminary data.</text>
</comment>
<feature type="compositionally biased region" description="Polar residues" evidence="4">
    <location>
        <begin position="1044"/>
        <end position="1056"/>
    </location>
</feature>
<dbReference type="PROSITE" id="PS00658">
    <property type="entry name" value="FORK_HEAD_2"/>
    <property type="match status" value="1"/>
</dbReference>
<evidence type="ECO:0000256" key="4">
    <source>
        <dbReference type="SAM" id="MobiDB-lite"/>
    </source>
</evidence>
<feature type="compositionally biased region" description="Polar residues" evidence="4">
    <location>
        <begin position="197"/>
        <end position="206"/>
    </location>
</feature>
<accession>A0A9N9PRA7</accession>
<dbReference type="InterPro" id="IPR001766">
    <property type="entry name" value="Fork_head_dom"/>
</dbReference>
<feature type="compositionally biased region" description="Pro residues" evidence="4">
    <location>
        <begin position="1013"/>
        <end position="1024"/>
    </location>
</feature>
<dbReference type="GO" id="GO:0043565">
    <property type="term" value="F:sequence-specific DNA binding"/>
    <property type="evidence" value="ECO:0007669"/>
    <property type="project" value="InterPro"/>
</dbReference>
<evidence type="ECO:0000313" key="8">
    <source>
        <dbReference type="Proteomes" id="UP000696280"/>
    </source>
</evidence>
<feature type="compositionally biased region" description="Basic and acidic residues" evidence="4">
    <location>
        <begin position="725"/>
        <end position="734"/>
    </location>
</feature>
<dbReference type="SMART" id="SM00339">
    <property type="entry name" value="FH"/>
    <property type="match status" value="1"/>
</dbReference>
<feature type="compositionally biased region" description="Pro residues" evidence="4">
    <location>
        <begin position="1243"/>
        <end position="1253"/>
    </location>
</feature>
<evidence type="ECO:0000259" key="6">
    <source>
        <dbReference type="PROSITE" id="PS50039"/>
    </source>
</evidence>
<feature type="compositionally biased region" description="Basic and acidic residues" evidence="4">
    <location>
        <begin position="332"/>
        <end position="366"/>
    </location>
</feature>
<feature type="compositionally biased region" description="Pro residues" evidence="4">
    <location>
        <begin position="883"/>
        <end position="895"/>
    </location>
</feature>
<gene>
    <name evidence="7" type="ORF">HYFRA_00001025</name>
</gene>
<dbReference type="PANTHER" id="PTHR21712:SF29">
    <property type="entry name" value="PRE-RRNA-PROCESSING PROTEIN FHL1"/>
    <property type="match status" value="1"/>
</dbReference>
<feature type="compositionally biased region" description="Polar residues" evidence="4">
    <location>
        <begin position="98"/>
        <end position="110"/>
    </location>
</feature>
<evidence type="ECO:0000313" key="7">
    <source>
        <dbReference type="EMBL" id="CAG8952283.1"/>
    </source>
</evidence>
<dbReference type="Proteomes" id="UP000696280">
    <property type="component" value="Unassembled WGS sequence"/>
</dbReference>
<feature type="compositionally biased region" description="Polar residues" evidence="4">
    <location>
        <begin position="1195"/>
        <end position="1224"/>
    </location>
</feature>
<dbReference type="InterPro" id="IPR036388">
    <property type="entry name" value="WH-like_DNA-bd_sf"/>
</dbReference>
<dbReference type="InterPro" id="IPR036390">
    <property type="entry name" value="WH_DNA-bd_sf"/>
</dbReference>
<evidence type="ECO:0000256" key="1">
    <source>
        <dbReference type="ARBA" id="ARBA00023125"/>
    </source>
</evidence>
<feature type="DNA-binding region" description="Fork-head" evidence="3">
    <location>
        <begin position="794"/>
        <end position="868"/>
    </location>
</feature>
<feature type="compositionally biased region" description="Basic residues" evidence="4">
    <location>
        <begin position="394"/>
        <end position="406"/>
    </location>
</feature>
<feature type="compositionally biased region" description="Basic residues" evidence="4">
    <location>
        <begin position="735"/>
        <end position="744"/>
    </location>
</feature>
<dbReference type="OrthoDB" id="5402974at2759"/>
<reference evidence="7" key="1">
    <citation type="submission" date="2021-07" db="EMBL/GenBank/DDBJ databases">
        <authorList>
            <person name="Durling M."/>
        </authorList>
    </citation>
    <scope>NUCLEOTIDE SEQUENCE</scope>
</reference>
<dbReference type="PROSITE" id="PS50006">
    <property type="entry name" value="FHA_DOMAIN"/>
    <property type="match status" value="1"/>
</dbReference>
<feature type="compositionally biased region" description="Low complexity" evidence="4">
    <location>
        <begin position="1025"/>
        <end position="1043"/>
    </location>
</feature>
<dbReference type="InterPro" id="IPR008984">
    <property type="entry name" value="SMAD_FHA_dom_sf"/>
</dbReference>
<feature type="compositionally biased region" description="Low complexity" evidence="4">
    <location>
        <begin position="407"/>
        <end position="417"/>
    </location>
</feature>
<feature type="region of interest" description="Disordered" evidence="4">
    <location>
        <begin position="98"/>
        <end position="206"/>
    </location>
</feature>
<dbReference type="Gene3D" id="1.10.10.10">
    <property type="entry name" value="Winged helix-like DNA-binding domain superfamily/Winged helix DNA-binding domain"/>
    <property type="match status" value="1"/>
</dbReference>
<evidence type="ECO:0000259" key="5">
    <source>
        <dbReference type="PROSITE" id="PS50006"/>
    </source>
</evidence>